<dbReference type="OrthoDB" id="9815009at2"/>
<keyword evidence="2" id="KW-0238">DNA-binding</keyword>
<evidence type="ECO:0000256" key="1">
    <source>
        <dbReference type="ARBA" id="ARBA00023015"/>
    </source>
</evidence>
<dbReference type="GO" id="GO:0003677">
    <property type="term" value="F:DNA binding"/>
    <property type="evidence" value="ECO:0007669"/>
    <property type="project" value="UniProtKB-KW"/>
</dbReference>
<dbReference type="Pfam" id="PF08279">
    <property type="entry name" value="HTH_11"/>
    <property type="match status" value="1"/>
</dbReference>
<dbReference type="InterPro" id="IPR026881">
    <property type="entry name" value="WYL_dom"/>
</dbReference>
<comment type="caution">
    <text evidence="5">The sequence shown here is derived from an EMBL/GenBank/DDBJ whole genome shotgun (WGS) entry which is preliminary data.</text>
</comment>
<dbReference type="InterPro" id="IPR001034">
    <property type="entry name" value="DeoR_HTH"/>
</dbReference>
<dbReference type="Pfam" id="PF25583">
    <property type="entry name" value="WCX"/>
    <property type="match status" value="1"/>
</dbReference>
<evidence type="ECO:0000256" key="2">
    <source>
        <dbReference type="ARBA" id="ARBA00023125"/>
    </source>
</evidence>
<gene>
    <name evidence="5" type="ORF">DW099_00860</name>
</gene>
<dbReference type="EMBL" id="QRMS01000001">
    <property type="protein sequence ID" value="RHJ89154.1"/>
    <property type="molecule type" value="Genomic_DNA"/>
</dbReference>
<evidence type="ECO:0000256" key="3">
    <source>
        <dbReference type="ARBA" id="ARBA00023163"/>
    </source>
</evidence>
<keyword evidence="1" id="KW-0805">Transcription regulation</keyword>
<dbReference type="InterPro" id="IPR018356">
    <property type="entry name" value="Tscrpt_reg_HTH_DeoR_CS"/>
</dbReference>
<dbReference type="Gene3D" id="1.10.10.10">
    <property type="entry name" value="Winged helix-like DNA-binding domain superfamily/Winged helix DNA-binding domain"/>
    <property type="match status" value="1"/>
</dbReference>
<evidence type="ECO:0000313" key="5">
    <source>
        <dbReference type="EMBL" id="RHJ89154.1"/>
    </source>
</evidence>
<keyword evidence="6" id="KW-1185">Reference proteome</keyword>
<dbReference type="InterPro" id="IPR028349">
    <property type="entry name" value="PafC-like"/>
</dbReference>
<evidence type="ECO:0000313" key="6">
    <source>
        <dbReference type="Proteomes" id="UP000284841"/>
    </source>
</evidence>
<keyword evidence="3" id="KW-0804">Transcription</keyword>
<dbReference type="RefSeq" id="WP_118333249.1">
    <property type="nucleotide sequence ID" value="NZ_AP025567.1"/>
</dbReference>
<organism evidence="5 6">
    <name type="scientific">Emergencia timonensis</name>
    <dbReference type="NCBI Taxonomy" id="1776384"/>
    <lineage>
        <taxon>Bacteria</taxon>
        <taxon>Bacillati</taxon>
        <taxon>Bacillota</taxon>
        <taxon>Clostridia</taxon>
        <taxon>Peptostreptococcales</taxon>
        <taxon>Anaerovoracaceae</taxon>
        <taxon>Emergencia</taxon>
    </lineage>
</organism>
<dbReference type="SUPFAM" id="SSF46785">
    <property type="entry name" value="Winged helix' DNA-binding domain"/>
    <property type="match status" value="1"/>
</dbReference>
<reference evidence="5 6" key="1">
    <citation type="submission" date="2018-08" db="EMBL/GenBank/DDBJ databases">
        <title>A genome reference for cultivated species of the human gut microbiota.</title>
        <authorList>
            <person name="Zou Y."/>
            <person name="Xue W."/>
            <person name="Luo G."/>
        </authorList>
    </citation>
    <scope>NUCLEOTIDE SEQUENCE [LARGE SCALE GENOMIC DNA]</scope>
    <source>
        <strain evidence="5 6">AM07-24</strain>
    </source>
</reference>
<dbReference type="Proteomes" id="UP000284841">
    <property type="component" value="Unassembled WGS sequence"/>
</dbReference>
<dbReference type="GO" id="GO:0003700">
    <property type="term" value="F:DNA-binding transcription factor activity"/>
    <property type="evidence" value="ECO:0007669"/>
    <property type="project" value="InterPro"/>
</dbReference>
<dbReference type="PIRSF" id="PIRSF016838">
    <property type="entry name" value="PafC"/>
    <property type="match status" value="1"/>
</dbReference>
<proteinExistence type="predicted"/>
<protein>
    <submittedName>
        <fullName evidence="5">YafY family transcriptional regulator</fullName>
    </submittedName>
</protein>
<dbReference type="AlphaFoldDB" id="A0A415E606"/>
<dbReference type="InterPro" id="IPR057727">
    <property type="entry name" value="WCX_dom"/>
</dbReference>
<sequence>MKSNRMFGILAVLLEKEKVTAKELAAYFEVSTRTIHRDLLDLASAGFPVASSQGVGGGISLLPEFRYNKTALNRDDRSLILAAIQSFASLDDSAKVKTLLAKLRLSQDDQMLLENDIIIDFTSWNHNSTIIEKIKTIRLAIAGRFLLEMEYYSGSGYRHRTAEPYKLIFKEENWYLLAYCRYKDAFRLFKLNRMTDLKATREHFVEREDYEIPALRSDFANEGGCLVKVRMDKSLEFLAVDFFDSENITRDGDDLLVTFQTERTEWVISTFASFGDKAEILSPDSLRQEMKLFLSQAKKRYEI</sequence>
<dbReference type="InterPro" id="IPR036390">
    <property type="entry name" value="WH_DNA-bd_sf"/>
</dbReference>
<feature type="domain" description="HTH deoR-type" evidence="4">
    <location>
        <begin position="2"/>
        <end position="57"/>
    </location>
</feature>
<dbReference type="PROSITE" id="PS00894">
    <property type="entry name" value="HTH_DEOR_1"/>
    <property type="match status" value="1"/>
</dbReference>
<evidence type="ECO:0000259" key="4">
    <source>
        <dbReference type="PROSITE" id="PS51000"/>
    </source>
</evidence>
<dbReference type="PROSITE" id="PS52050">
    <property type="entry name" value="WYL"/>
    <property type="match status" value="1"/>
</dbReference>
<dbReference type="STRING" id="1776384.GCA_900086585_02447"/>
<dbReference type="InterPro" id="IPR036388">
    <property type="entry name" value="WH-like_DNA-bd_sf"/>
</dbReference>
<dbReference type="InterPro" id="IPR013196">
    <property type="entry name" value="HTH_11"/>
</dbReference>
<accession>A0A415E606</accession>
<dbReference type="PANTHER" id="PTHR34580:SF1">
    <property type="entry name" value="PROTEIN PAFC"/>
    <property type="match status" value="1"/>
</dbReference>
<dbReference type="InterPro" id="IPR051534">
    <property type="entry name" value="CBASS_pafABC_assoc_protein"/>
</dbReference>
<dbReference type="PROSITE" id="PS51000">
    <property type="entry name" value="HTH_DEOR_2"/>
    <property type="match status" value="1"/>
</dbReference>
<dbReference type="PANTHER" id="PTHR34580">
    <property type="match status" value="1"/>
</dbReference>
<name>A0A415E606_9FIRM</name>
<dbReference type="Pfam" id="PF13280">
    <property type="entry name" value="WYL"/>
    <property type="match status" value="1"/>
</dbReference>